<dbReference type="EMBL" id="FNGW01000001">
    <property type="protein sequence ID" value="SDL25130.1"/>
    <property type="molecule type" value="Genomic_DNA"/>
</dbReference>
<dbReference type="NCBIfam" id="NF040739">
    <property type="entry name" value="ornith_OrtA"/>
    <property type="match status" value="1"/>
</dbReference>
<dbReference type="AlphaFoldDB" id="A0A1G9IIX4"/>
<dbReference type="STRING" id="1121325.SAMN04515677_101270"/>
<evidence type="ECO:0008006" key="3">
    <source>
        <dbReference type="Google" id="ProtNLM"/>
    </source>
</evidence>
<keyword evidence="2" id="KW-1185">Reference proteome</keyword>
<reference evidence="1 2" key="1">
    <citation type="submission" date="2016-10" db="EMBL/GenBank/DDBJ databases">
        <authorList>
            <person name="de Groot N.N."/>
        </authorList>
    </citation>
    <scope>NUCLEOTIDE SEQUENCE [LARGE SCALE GENOMIC DNA]</scope>
    <source>
        <strain evidence="1 2">DSM 797</strain>
    </source>
</reference>
<name>A0A1G9IIX4_9FIRM</name>
<gene>
    <name evidence="1" type="ORF">SAMN04515677_101270</name>
</gene>
<dbReference type="Pfam" id="PF22010">
    <property type="entry name" value="OrtA"/>
    <property type="match status" value="1"/>
</dbReference>
<dbReference type="Proteomes" id="UP000199068">
    <property type="component" value="Unassembled WGS sequence"/>
</dbReference>
<protein>
    <recommendedName>
        <fullName evidence="3">2-amino-4-ketopentanoate thiolase alpha subunit</fullName>
    </recommendedName>
</protein>
<dbReference type="RefSeq" id="WP_092722095.1">
    <property type="nucleotide sequence ID" value="NZ_FNGW01000001.1"/>
</dbReference>
<dbReference type="InterPro" id="IPR047755">
    <property type="entry name" value="OrtA"/>
</dbReference>
<organism evidence="1 2">
    <name type="scientific">Romboutsia lituseburensis DSM 797</name>
    <dbReference type="NCBI Taxonomy" id="1121325"/>
    <lineage>
        <taxon>Bacteria</taxon>
        <taxon>Bacillati</taxon>
        <taxon>Bacillota</taxon>
        <taxon>Clostridia</taxon>
        <taxon>Peptostreptococcales</taxon>
        <taxon>Peptostreptococcaceae</taxon>
        <taxon>Romboutsia</taxon>
    </lineage>
</organism>
<proteinExistence type="predicted"/>
<evidence type="ECO:0000313" key="2">
    <source>
        <dbReference type="Proteomes" id="UP000199068"/>
    </source>
</evidence>
<sequence>MDAKRGDWVIIHNIVLNPSQRAPQVPEDTKAHPLEMWVKGFIDNDANIGDLVKVNTITGRCAVGNLVKVNPYYTHDYGKCIPELLQIGIQARDILFGGELDD</sequence>
<accession>A0A1G9IIX4</accession>
<evidence type="ECO:0000313" key="1">
    <source>
        <dbReference type="EMBL" id="SDL25130.1"/>
    </source>
</evidence>